<sequence>MDEIRLDIKLRPIRFLFLVKPNDKKNLEKVFQINTLLWGGKYNPIVPYFKRVPKWWGSDHKTYNATKILNDYLDFFEPDFIVETEESMTKDFVFDKERVLQVDDLLSVDEHGLDDKYGLTVYDLYVDLYEKKYQFERRHKVNIVNVISENKKNQLFTSCIFGSFSKSPELCFFEEGFIDVFDPKKVELNDISLIELYQGSNLSPLDATHADIDIQYHQSSPDARLFIFDLEAPRDLIDYWNLRIIYKNIVAIPMQWIAKLADFCNEFISDNYRARPHQEEYFFRTTIMFSRSISEDKGSEIYNKYLSGNENKTILQFWYPDIRVDKSDNPMELQRSILIFEQVNRDIALTYEYEKPQIQFDTIAPDFIKKKYHHKPLWANVINIKDWGNQSRTLTCFPTNYRNPVFPKFNYHRDFLLPTTEGLTIFPESINRQYWNLHNGTEAINQWLSKYEIKATVSDAGKSVQQIIETIGGVPQLSSLANKNIVERLNDMTNKPLTRSMHAEEFKNRINTKNNKKPASRLVSQKIVQLGLELKCSKCDSWNWYEINNLNYELSCNRCLKFFNFPILDPSNSSLSRWSYRVVGAFALPDYARGGYAASLAIHFFVRKVSYSHMLNITWSSGQELTLQSGEKAEADFILWAQREKIVGLNKPTNIVFGEAKSFAKDAFKDSDIQKMKLLAETFPKSILVFATMKSFDEFSVDEVQRLRKLADWGRGYDNKNKEVRAYVMILTGLELFMGGLERLTNVWEDEGGKYAELAKKRRIHSDNLETLAYATQELYLNMPSYYEGLYNIKL</sequence>
<dbReference type="EMBL" id="CP014945">
    <property type="protein sequence ID" value="AMT98063.1"/>
    <property type="molecule type" value="Genomic_DNA"/>
</dbReference>
<proteinExistence type="predicted"/>
<dbReference type="Proteomes" id="UP000076104">
    <property type="component" value="Chromosome"/>
</dbReference>
<accession>A0ABM6A112</accession>
<reference evidence="1 2" key="1">
    <citation type="submission" date="2016-03" db="EMBL/GenBank/DDBJ databases">
        <title>Genome sequencing of Psychrobacter alimentarius PAMC 27889.</title>
        <authorList>
            <person name="Lee J."/>
            <person name="Kim O.-S."/>
        </authorList>
    </citation>
    <scope>NUCLEOTIDE SEQUENCE [LARGE SCALE GENOMIC DNA]</scope>
    <source>
        <strain evidence="1 2">PAMC 27889</strain>
    </source>
</reference>
<name>A0ABM6A112_9GAMM</name>
<dbReference type="GeneID" id="33061013"/>
<keyword evidence="2" id="KW-1185">Reference proteome</keyword>
<organism evidence="1 2">
    <name type="scientific">Psychrobacter alimentarius</name>
    <dbReference type="NCBI Taxonomy" id="261164"/>
    <lineage>
        <taxon>Bacteria</taxon>
        <taxon>Pseudomonadati</taxon>
        <taxon>Pseudomonadota</taxon>
        <taxon>Gammaproteobacteria</taxon>
        <taxon>Moraxellales</taxon>
        <taxon>Moraxellaceae</taxon>
        <taxon>Psychrobacter</taxon>
    </lineage>
</organism>
<evidence type="ECO:0000313" key="2">
    <source>
        <dbReference type="Proteomes" id="UP000076104"/>
    </source>
</evidence>
<dbReference type="RefSeq" id="WP_062845560.1">
    <property type="nucleotide sequence ID" value="NZ_CP014945.1"/>
</dbReference>
<gene>
    <name evidence="1" type="ORF">A3K91_2491</name>
</gene>
<protein>
    <submittedName>
        <fullName evidence="1">Uncharacterized protein</fullName>
    </submittedName>
</protein>
<evidence type="ECO:0000313" key="1">
    <source>
        <dbReference type="EMBL" id="AMT98063.1"/>
    </source>
</evidence>